<keyword evidence="3" id="KW-1185">Reference proteome</keyword>
<proteinExistence type="predicted"/>
<accession>A0A1Y1UZ80</accession>
<dbReference type="Gene3D" id="1.25.10.10">
    <property type="entry name" value="Leucine-rich Repeat Variant"/>
    <property type="match status" value="1"/>
</dbReference>
<evidence type="ECO:0000313" key="2">
    <source>
        <dbReference type="EMBL" id="ORX78711.1"/>
    </source>
</evidence>
<evidence type="ECO:0008006" key="4">
    <source>
        <dbReference type="Google" id="ProtNLM"/>
    </source>
</evidence>
<dbReference type="EMBL" id="MCFG01000809">
    <property type="protein sequence ID" value="ORX43005.1"/>
    <property type="molecule type" value="Genomic_DNA"/>
</dbReference>
<dbReference type="OrthoDB" id="2148382at2759"/>
<dbReference type="Proteomes" id="UP000193944">
    <property type="component" value="Unassembled WGS sequence"/>
</dbReference>
<dbReference type="AlphaFoldDB" id="A0A1Y1UZ80"/>
<gene>
    <name evidence="2" type="ORF">BCR32DRAFT_282014</name>
    <name evidence="1" type="ORF">BCR32DRAFT_308820</name>
</gene>
<comment type="caution">
    <text evidence="1">The sequence shown here is derived from an EMBL/GenBank/DDBJ whole genome shotgun (WGS) entry which is preliminary data.</text>
</comment>
<organism evidence="1 3">
    <name type="scientific">Anaeromyces robustus</name>
    <dbReference type="NCBI Taxonomy" id="1754192"/>
    <lineage>
        <taxon>Eukaryota</taxon>
        <taxon>Fungi</taxon>
        <taxon>Fungi incertae sedis</taxon>
        <taxon>Chytridiomycota</taxon>
        <taxon>Chytridiomycota incertae sedis</taxon>
        <taxon>Neocallimastigomycetes</taxon>
        <taxon>Neocallimastigales</taxon>
        <taxon>Neocallimastigaceae</taxon>
        <taxon>Anaeromyces</taxon>
    </lineage>
</organism>
<dbReference type="EMBL" id="MCFG01000200">
    <property type="protein sequence ID" value="ORX78711.1"/>
    <property type="molecule type" value="Genomic_DNA"/>
</dbReference>
<protein>
    <recommendedName>
        <fullName evidence="4">ARM repeat-containing protein</fullName>
    </recommendedName>
</protein>
<dbReference type="InterPro" id="IPR011989">
    <property type="entry name" value="ARM-like"/>
</dbReference>
<dbReference type="InterPro" id="IPR016024">
    <property type="entry name" value="ARM-type_fold"/>
</dbReference>
<reference evidence="1 3" key="2">
    <citation type="submission" date="2016-08" db="EMBL/GenBank/DDBJ databases">
        <title>Pervasive Adenine N6-methylation of Active Genes in Fungi.</title>
        <authorList>
            <consortium name="DOE Joint Genome Institute"/>
            <person name="Mondo S.J."/>
            <person name="Dannebaum R.O."/>
            <person name="Kuo R.C."/>
            <person name="Labutti K."/>
            <person name="Haridas S."/>
            <person name="Kuo A."/>
            <person name="Salamov A."/>
            <person name="Ahrendt S.R."/>
            <person name="Lipzen A."/>
            <person name="Sullivan W."/>
            <person name="Andreopoulos W.B."/>
            <person name="Clum A."/>
            <person name="Lindquist E."/>
            <person name="Daum C."/>
            <person name="Ramamoorthy G.K."/>
            <person name="Gryganskyi A."/>
            <person name="Culley D."/>
            <person name="Magnuson J.K."/>
            <person name="James T.Y."/>
            <person name="O'Malley M.A."/>
            <person name="Stajich J.E."/>
            <person name="Spatafora J.W."/>
            <person name="Visel A."/>
            <person name="Grigoriev I.V."/>
        </authorList>
    </citation>
    <scope>NUCLEOTIDE SEQUENCE [LARGE SCALE GENOMIC DNA]</scope>
    <source>
        <strain evidence="1 3">S4</strain>
    </source>
</reference>
<sequence length="847" mass="99428">MNKPTKELPSSENTIILKKLSNYTDEEIQLSTAIDIFNNKNYYKCQATYTYLMSNKDYYYFENIVNNKPNSIVICSYLILLKYYANNNKNCELLTSNDYIEIYEKLFNYHFVDKYDVYIYLAKLFKKIFKNNNIYILPILKSNYILSKICDIISDKEKNATQEQQIVYLNLIKVLISNKKYQEIFGYSGVIEILCCDIIKNLAIKIEESSRVEKIDDDENAYSYNNNNVSNSIINNDNIINNSNITISNGNKKIANNKTNKKVTLKDIKSKSKDKYNSKRDINSTFKLNLKANSRILLSEMSSRDTLRSFSINIYDYKMINLDFNNYNDSILELRFNILQNVCCLNDVFRHDAISQNIIPIINIIMKNCFFPLNKKSYYILSNLMLSQDVGNIETIHSYLISILQPTIHFVTNEYLYLPISFMLRNMIFNFTNIKSKFYTLHGIDYIFDGINSIIKKLENLNLIPENDYSVFFAIDNYICILKNICLSSKAYTIKEVLLKYSKSIVDTLYLVLIYYYDSFAKVTIVLPNLNKKKECPTFVIENSKLYIYFYNNTDYFQYSKDDYENNVKDNYNERKNDPFKMIINNILNLLILITNYDNISKFFYESGILNKVIKIVKMILCKPKKEYNIIEKLLNCIENMALYNDSGQIIFETLGNNLIEYIYQEITTETKYKSMSIIYNIISFNNNISSYIFNLSSGLIEEIIANIASVNNNYRDIAIKIINFYVMQNNQDINKKLRMHGCLEELFVIINDVEKRLINTSILNMAISSYLKLNDDLNSPNSEFCIKMQNEWKQRDIYYKDNTMLEKNASKFNSKNAMSIKSLKSISKKITKAKKFTQIKKNETSL</sequence>
<reference evidence="1 3" key="1">
    <citation type="submission" date="2016-08" db="EMBL/GenBank/DDBJ databases">
        <title>A Parts List for Fungal Cellulosomes Revealed by Comparative Genomics.</title>
        <authorList>
            <consortium name="DOE Joint Genome Institute"/>
            <person name="Haitjema C.H."/>
            <person name="Gilmore S.P."/>
            <person name="Henske J.K."/>
            <person name="Solomon K.V."/>
            <person name="De Groot R."/>
            <person name="Kuo A."/>
            <person name="Mondo S.J."/>
            <person name="Salamov A.A."/>
            <person name="Labutti K."/>
            <person name="Zhao Z."/>
            <person name="Chiniquy J."/>
            <person name="Barry K."/>
            <person name="Brewer H.M."/>
            <person name="Purvine S.O."/>
            <person name="Wright A.T."/>
            <person name="Boxma B."/>
            <person name="Van Alen T."/>
            <person name="Hackstein J.H."/>
            <person name="Baker S.E."/>
            <person name="Grigoriev I.V."/>
            <person name="O'Malley M.A."/>
        </authorList>
    </citation>
    <scope>NUCLEOTIDE SEQUENCE [LARGE SCALE GENOMIC DNA]</scope>
    <source>
        <strain evidence="1 3">S4</strain>
    </source>
</reference>
<dbReference type="SUPFAM" id="SSF48371">
    <property type="entry name" value="ARM repeat"/>
    <property type="match status" value="1"/>
</dbReference>
<evidence type="ECO:0000313" key="1">
    <source>
        <dbReference type="EMBL" id="ORX43005.1"/>
    </source>
</evidence>
<evidence type="ECO:0000313" key="3">
    <source>
        <dbReference type="Proteomes" id="UP000193944"/>
    </source>
</evidence>
<name>A0A1Y1UZ80_9FUNG</name>